<dbReference type="Gene3D" id="1.10.3810.10">
    <property type="entry name" value="Biosynthetic peptidoglycan transglycosylase-like"/>
    <property type="match status" value="1"/>
</dbReference>
<dbReference type="GO" id="GO:0006508">
    <property type="term" value="P:proteolysis"/>
    <property type="evidence" value="ECO:0007669"/>
    <property type="project" value="UniProtKB-KW"/>
</dbReference>
<keyword evidence="2" id="KW-0121">Carboxypeptidase</keyword>
<dbReference type="InterPro" id="IPR036950">
    <property type="entry name" value="PBP_transglycosylase"/>
</dbReference>
<reference evidence="19 20" key="1">
    <citation type="submission" date="2018-08" db="EMBL/GenBank/DDBJ databases">
        <title>Meiothermus terrae DSM 26712 genome sequencing project.</title>
        <authorList>
            <person name="Da Costa M.S."/>
            <person name="Albuquerque L."/>
            <person name="Raposo P."/>
            <person name="Froufe H.J.C."/>
            <person name="Barroso C.S."/>
            <person name="Egas C."/>
        </authorList>
    </citation>
    <scope>NUCLEOTIDE SEQUENCE [LARGE SCALE GENOMIC DNA]</scope>
    <source>
        <strain evidence="19 20">DSM 26712</strain>
    </source>
</reference>
<keyword evidence="7" id="KW-0378">Hydrolase</keyword>
<dbReference type="OrthoDB" id="9766909at2"/>
<accession>A0A399EGM6</accession>
<keyword evidence="8" id="KW-0133">Cell shape</keyword>
<dbReference type="Pfam" id="PF00905">
    <property type="entry name" value="Transpeptidase"/>
    <property type="match status" value="1"/>
</dbReference>
<dbReference type="SUPFAM" id="SSF56601">
    <property type="entry name" value="beta-lactamase/transpeptidase-like"/>
    <property type="match status" value="1"/>
</dbReference>
<dbReference type="InterPro" id="IPR012338">
    <property type="entry name" value="Beta-lactam/transpept-like"/>
</dbReference>
<dbReference type="Proteomes" id="UP000265715">
    <property type="component" value="Unassembled WGS sequence"/>
</dbReference>
<dbReference type="GO" id="GO:0008360">
    <property type="term" value="P:regulation of cell shape"/>
    <property type="evidence" value="ECO:0007669"/>
    <property type="project" value="UniProtKB-KW"/>
</dbReference>
<keyword evidence="12" id="KW-0511">Multifunctional enzyme</keyword>
<keyword evidence="3" id="KW-0645">Protease</keyword>
<keyword evidence="11 16" id="KW-0472">Membrane</keyword>
<evidence type="ECO:0000256" key="1">
    <source>
        <dbReference type="ARBA" id="ARBA00004370"/>
    </source>
</evidence>
<evidence type="ECO:0000313" key="20">
    <source>
        <dbReference type="Proteomes" id="UP000265715"/>
    </source>
</evidence>
<dbReference type="Gene3D" id="3.40.710.10">
    <property type="entry name" value="DD-peptidase/beta-lactamase superfamily"/>
    <property type="match status" value="1"/>
</dbReference>
<keyword evidence="13" id="KW-0961">Cell wall biogenesis/degradation</keyword>
<comment type="caution">
    <text evidence="19">The sequence shown here is derived from an EMBL/GenBank/DDBJ whole genome shotgun (WGS) entry which is preliminary data.</text>
</comment>
<evidence type="ECO:0000259" key="17">
    <source>
        <dbReference type="Pfam" id="PF00905"/>
    </source>
</evidence>
<dbReference type="GO" id="GO:0071555">
    <property type="term" value="P:cell wall organization"/>
    <property type="evidence" value="ECO:0007669"/>
    <property type="project" value="UniProtKB-KW"/>
</dbReference>
<comment type="catalytic activity">
    <reaction evidence="15">
        <text>[GlcNAc-(1-&gt;4)-Mur2Ac(oyl-L-Ala-gamma-D-Glu-L-Lys-D-Ala-D-Ala)](n)-di-trans,octa-cis-undecaprenyl diphosphate + beta-D-GlcNAc-(1-&gt;4)-Mur2Ac(oyl-L-Ala-gamma-D-Glu-L-Lys-D-Ala-D-Ala)-di-trans,octa-cis-undecaprenyl diphosphate = [GlcNAc-(1-&gt;4)-Mur2Ac(oyl-L-Ala-gamma-D-Glu-L-Lys-D-Ala-D-Ala)](n+1)-di-trans,octa-cis-undecaprenyl diphosphate + di-trans,octa-cis-undecaprenyl diphosphate + H(+)</text>
        <dbReference type="Rhea" id="RHEA:23708"/>
        <dbReference type="Rhea" id="RHEA-COMP:9602"/>
        <dbReference type="Rhea" id="RHEA-COMP:9603"/>
        <dbReference type="ChEBI" id="CHEBI:15378"/>
        <dbReference type="ChEBI" id="CHEBI:58405"/>
        <dbReference type="ChEBI" id="CHEBI:60033"/>
        <dbReference type="ChEBI" id="CHEBI:78435"/>
        <dbReference type="EC" id="2.4.99.28"/>
    </reaction>
</comment>
<evidence type="ECO:0000256" key="2">
    <source>
        <dbReference type="ARBA" id="ARBA00022645"/>
    </source>
</evidence>
<dbReference type="GO" id="GO:0004180">
    <property type="term" value="F:carboxypeptidase activity"/>
    <property type="evidence" value="ECO:0007669"/>
    <property type="project" value="UniProtKB-KW"/>
</dbReference>
<evidence type="ECO:0000256" key="6">
    <source>
        <dbReference type="ARBA" id="ARBA00022692"/>
    </source>
</evidence>
<keyword evidence="4" id="KW-0328">Glycosyltransferase</keyword>
<dbReference type="GO" id="GO:0008955">
    <property type="term" value="F:peptidoglycan glycosyltransferase activity"/>
    <property type="evidence" value="ECO:0007669"/>
    <property type="project" value="UniProtKB-EC"/>
</dbReference>
<name>A0A399EGM6_9DEIN</name>
<organism evidence="19 20">
    <name type="scientific">Calidithermus terrae</name>
    <dbReference type="NCBI Taxonomy" id="1408545"/>
    <lineage>
        <taxon>Bacteria</taxon>
        <taxon>Thermotogati</taxon>
        <taxon>Deinococcota</taxon>
        <taxon>Deinococci</taxon>
        <taxon>Thermales</taxon>
        <taxon>Thermaceae</taxon>
        <taxon>Calidithermus</taxon>
    </lineage>
</organism>
<keyword evidence="20" id="KW-1185">Reference proteome</keyword>
<proteinExistence type="predicted"/>
<sequence length="757" mass="82129">MRRLWHWIKILMLAGLVGGLGAGGYLAYVLTRDLPSLEAFENLRLSAISVLYDRDGNAIATKASEEDGRAVSRTLIRLSDVSPAAVSAVVFSEDKRFFEHYGVDWIRLIGGLYYTFRGDLQGGSTITTQVVKNTLLRDIALERKGITGLERKLKEFPLAIELERRYSKQDILEVYFNVINWGGNATGIWAAANAYFGKDPSRLTLAEGAYLATLIPGPNSRYLDLEGSRARMKALLDAMVADNWISPAEAEAAWKEPLVPLGWQAKYDGKGNLLSAKLVDPEARKLEELQVQGEPYFVLAVQNYIRERLGNRIPLGEGGLKIYTTLDPRMQRIAERAVANGRYPVNAQAALAALNPETGEVYALVGARPGTPGEFNRATQTLRSPGSAIKPFVYGTAIEAGWTQTTTVLDAPVSFPDPSRPGGVWRPKNFSGTFLNASVTLRYALDMSLNIPAIRTAEAIGVQRVGEKLRAAGFCVGRVDPKTKRCNFEPNLSNAIGGGVGISPLGLAAAYAAFVNGGYRIEPVLVRRIENAQGKVLFEAKPERTLLFSPQVAYIVWDMLKGYVYDYDANTRPRGLAISARVPGRVVGGKTGTSNDEVDLWFAGASPGLVAALWVGRDDNKPQRWRDGSAPSSSFVNPPVWAAFMEEALRGRPAGDFPQPSGLVASRHDVFSGAPSERGKTLLFIGRGTRPQEQGQQGAQQAAFVVPNTSSGGTFSTSGQTIAIDAATNCLAAPDTPPERVRYLQVPPSRVSSYQCG</sequence>
<evidence type="ECO:0000256" key="11">
    <source>
        <dbReference type="ARBA" id="ARBA00023136"/>
    </source>
</evidence>
<dbReference type="GO" id="GO:0016020">
    <property type="term" value="C:membrane"/>
    <property type="evidence" value="ECO:0007669"/>
    <property type="project" value="UniProtKB-SubCell"/>
</dbReference>
<dbReference type="GO" id="GO:0009252">
    <property type="term" value="P:peptidoglycan biosynthetic process"/>
    <property type="evidence" value="ECO:0007669"/>
    <property type="project" value="UniProtKB-KW"/>
</dbReference>
<dbReference type="PANTHER" id="PTHR32282:SF27">
    <property type="entry name" value="PENICILLIN-BINDING PROTEIN 1A"/>
    <property type="match status" value="1"/>
</dbReference>
<keyword evidence="10 16" id="KW-1133">Transmembrane helix</keyword>
<dbReference type="InterPro" id="IPR023346">
    <property type="entry name" value="Lysozyme-like_dom_sf"/>
</dbReference>
<evidence type="ECO:0000256" key="7">
    <source>
        <dbReference type="ARBA" id="ARBA00022801"/>
    </source>
</evidence>
<evidence type="ECO:0000256" key="3">
    <source>
        <dbReference type="ARBA" id="ARBA00022670"/>
    </source>
</evidence>
<dbReference type="Pfam" id="PF00912">
    <property type="entry name" value="Transgly"/>
    <property type="match status" value="1"/>
</dbReference>
<evidence type="ECO:0000313" key="19">
    <source>
        <dbReference type="EMBL" id="RIH83824.1"/>
    </source>
</evidence>
<evidence type="ECO:0000256" key="5">
    <source>
        <dbReference type="ARBA" id="ARBA00022679"/>
    </source>
</evidence>
<evidence type="ECO:0000256" key="8">
    <source>
        <dbReference type="ARBA" id="ARBA00022960"/>
    </source>
</evidence>
<evidence type="ECO:0000256" key="4">
    <source>
        <dbReference type="ARBA" id="ARBA00022676"/>
    </source>
</evidence>
<dbReference type="GO" id="GO:0008658">
    <property type="term" value="F:penicillin binding"/>
    <property type="evidence" value="ECO:0007669"/>
    <property type="project" value="InterPro"/>
</dbReference>
<protein>
    <recommendedName>
        <fullName evidence="14">peptidoglycan glycosyltransferase</fullName>
        <ecNumber evidence="14">2.4.99.28</ecNumber>
    </recommendedName>
</protein>
<dbReference type="EC" id="2.4.99.28" evidence="14"/>
<comment type="subcellular location">
    <subcellularLocation>
        <location evidence="1">Membrane</location>
    </subcellularLocation>
</comment>
<evidence type="ECO:0000256" key="12">
    <source>
        <dbReference type="ARBA" id="ARBA00023268"/>
    </source>
</evidence>
<dbReference type="InterPro" id="IPR050396">
    <property type="entry name" value="Glycosyltr_51/Transpeptidase"/>
</dbReference>
<evidence type="ECO:0000256" key="10">
    <source>
        <dbReference type="ARBA" id="ARBA00022989"/>
    </source>
</evidence>
<evidence type="ECO:0000256" key="13">
    <source>
        <dbReference type="ARBA" id="ARBA00023316"/>
    </source>
</evidence>
<dbReference type="PANTHER" id="PTHR32282">
    <property type="entry name" value="BINDING PROTEIN TRANSPEPTIDASE, PUTATIVE-RELATED"/>
    <property type="match status" value="1"/>
</dbReference>
<dbReference type="GO" id="GO:0030288">
    <property type="term" value="C:outer membrane-bounded periplasmic space"/>
    <property type="evidence" value="ECO:0007669"/>
    <property type="project" value="TreeGrafter"/>
</dbReference>
<keyword evidence="9" id="KW-0573">Peptidoglycan synthesis</keyword>
<dbReference type="SUPFAM" id="SSF53955">
    <property type="entry name" value="Lysozyme-like"/>
    <property type="match status" value="1"/>
</dbReference>
<dbReference type="EMBL" id="QXDL01000084">
    <property type="protein sequence ID" value="RIH83824.1"/>
    <property type="molecule type" value="Genomic_DNA"/>
</dbReference>
<feature type="transmembrane region" description="Helical" evidence="16">
    <location>
        <begin position="7"/>
        <end position="28"/>
    </location>
</feature>
<dbReference type="AlphaFoldDB" id="A0A399EGM6"/>
<dbReference type="InterPro" id="IPR001264">
    <property type="entry name" value="Glyco_trans_51"/>
</dbReference>
<keyword evidence="5" id="KW-0808">Transferase</keyword>
<feature type="domain" description="Penicillin-binding protein transpeptidase" evidence="17">
    <location>
        <begin position="352"/>
        <end position="595"/>
    </location>
</feature>
<evidence type="ECO:0000256" key="16">
    <source>
        <dbReference type="SAM" id="Phobius"/>
    </source>
</evidence>
<gene>
    <name evidence="19" type="primary">pbpG</name>
    <name evidence="19" type="ORF">Mterra_02173</name>
</gene>
<keyword evidence="6 16" id="KW-0812">Transmembrane</keyword>
<evidence type="ECO:0000256" key="14">
    <source>
        <dbReference type="ARBA" id="ARBA00044770"/>
    </source>
</evidence>
<evidence type="ECO:0000256" key="9">
    <source>
        <dbReference type="ARBA" id="ARBA00022984"/>
    </source>
</evidence>
<evidence type="ECO:0000259" key="18">
    <source>
        <dbReference type="Pfam" id="PF00912"/>
    </source>
</evidence>
<feature type="domain" description="Glycosyl transferase family 51" evidence="18">
    <location>
        <begin position="69"/>
        <end position="239"/>
    </location>
</feature>
<dbReference type="InterPro" id="IPR001460">
    <property type="entry name" value="PCN-bd_Tpept"/>
</dbReference>
<evidence type="ECO:0000256" key="15">
    <source>
        <dbReference type="ARBA" id="ARBA00049902"/>
    </source>
</evidence>